<feature type="transmembrane region" description="Helical" evidence="12">
    <location>
        <begin position="72"/>
        <end position="92"/>
    </location>
</feature>
<evidence type="ECO:0000256" key="3">
    <source>
        <dbReference type="ARBA" id="ARBA00022622"/>
    </source>
</evidence>
<dbReference type="GO" id="GO:0098552">
    <property type="term" value="C:side of membrane"/>
    <property type="evidence" value="ECO:0007669"/>
    <property type="project" value="UniProtKB-KW"/>
</dbReference>
<evidence type="ECO:0000256" key="9">
    <source>
        <dbReference type="ARBA" id="ARBA00023288"/>
    </source>
</evidence>
<evidence type="ECO:0000313" key="14">
    <source>
        <dbReference type="Proteomes" id="UP000595140"/>
    </source>
</evidence>
<evidence type="ECO:0000256" key="12">
    <source>
        <dbReference type="SAM" id="Phobius"/>
    </source>
</evidence>
<dbReference type="EMBL" id="OOIL02000003">
    <property type="protein sequence ID" value="VFQ59260.1"/>
    <property type="molecule type" value="Genomic_DNA"/>
</dbReference>
<reference evidence="13 14" key="1">
    <citation type="submission" date="2018-04" db="EMBL/GenBank/DDBJ databases">
        <authorList>
            <person name="Vogel A."/>
        </authorList>
    </citation>
    <scope>NUCLEOTIDE SEQUENCE [LARGE SCALE GENOMIC DNA]</scope>
</reference>
<keyword evidence="8" id="KW-0379">Hydroxylation</keyword>
<evidence type="ECO:0000256" key="8">
    <source>
        <dbReference type="ARBA" id="ARBA00023278"/>
    </source>
</evidence>
<evidence type="ECO:0000313" key="13">
    <source>
        <dbReference type="EMBL" id="VFQ59260.1"/>
    </source>
</evidence>
<gene>
    <name evidence="13" type="ORF">CCAM_LOCUS1036</name>
</gene>
<evidence type="ECO:0000256" key="11">
    <source>
        <dbReference type="SAM" id="MobiDB-lite"/>
    </source>
</evidence>
<sequence length="132" mass="13429">MGKLGLSTAGQQSAYVAGVTVTSASLPVLYIACPSFPFSSSPHPQHSLPTKEKNPSGLLQFARRSPPQTKKMNAKALFAVLVVALVALSAVLTASADDFSSPAPAPAPESDAAAFVPAVVASFAALAFGLLF</sequence>
<evidence type="ECO:0000256" key="1">
    <source>
        <dbReference type="ARBA" id="ARBA00004589"/>
    </source>
</evidence>
<evidence type="ECO:0000256" key="5">
    <source>
        <dbReference type="ARBA" id="ARBA00022974"/>
    </source>
</evidence>
<accession>A0A484K1F4</accession>
<evidence type="ECO:0000256" key="10">
    <source>
        <dbReference type="ARBA" id="ARBA00037868"/>
    </source>
</evidence>
<dbReference type="InterPro" id="IPR039281">
    <property type="entry name" value="AGP3/12/13/14/21"/>
</dbReference>
<dbReference type="GO" id="GO:0012505">
    <property type="term" value="C:endomembrane system"/>
    <property type="evidence" value="ECO:0007669"/>
    <property type="project" value="UniProtKB-SubCell"/>
</dbReference>
<dbReference type="Proteomes" id="UP000595140">
    <property type="component" value="Unassembled WGS sequence"/>
</dbReference>
<proteinExistence type="inferred from homology"/>
<keyword evidence="9" id="KW-0449">Lipoprotein</keyword>
<comment type="subcellular location">
    <subcellularLocation>
        <location evidence="10">Endomembrane system</location>
        <topology evidence="10">Lipid-anchor</topology>
    </subcellularLocation>
    <subcellularLocation>
        <location evidence="1">Membrane</location>
        <topology evidence="1">Lipid-anchor</topology>
        <topology evidence="1">GPI-anchor</topology>
    </subcellularLocation>
</comment>
<comment type="similarity">
    <text evidence="2">Belongs to the AG-peptide AGP family.</text>
</comment>
<keyword evidence="3" id="KW-0336">GPI-anchor</keyword>
<dbReference type="AlphaFoldDB" id="A0A484K1F4"/>
<keyword evidence="12" id="KW-0812">Transmembrane</keyword>
<dbReference type="PANTHER" id="PTHR34114:SF11">
    <property type="entry name" value="ARABINOGALACTAN PROTEIN 13-RELATED"/>
    <property type="match status" value="1"/>
</dbReference>
<evidence type="ECO:0000256" key="4">
    <source>
        <dbReference type="ARBA" id="ARBA00022729"/>
    </source>
</evidence>
<keyword evidence="5" id="KW-0654">Proteoglycan</keyword>
<keyword evidence="14" id="KW-1185">Reference proteome</keyword>
<name>A0A484K1F4_9ASTE</name>
<feature type="region of interest" description="Disordered" evidence="11">
    <location>
        <begin position="40"/>
        <end position="67"/>
    </location>
</feature>
<keyword evidence="4" id="KW-0732">Signal</keyword>
<evidence type="ECO:0000256" key="2">
    <source>
        <dbReference type="ARBA" id="ARBA00005835"/>
    </source>
</evidence>
<evidence type="ECO:0000256" key="7">
    <source>
        <dbReference type="ARBA" id="ARBA00023180"/>
    </source>
</evidence>
<evidence type="ECO:0000256" key="6">
    <source>
        <dbReference type="ARBA" id="ARBA00023136"/>
    </source>
</evidence>
<organism evidence="13 14">
    <name type="scientific">Cuscuta campestris</name>
    <dbReference type="NCBI Taxonomy" id="132261"/>
    <lineage>
        <taxon>Eukaryota</taxon>
        <taxon>Viridiplantae</taxon>
        <taxon>Streptophyta</taxon>
        <taxon>Embryophyta</taxon>
        <taxon>Tracheophyta</taxon>
        <taxon>Spermatophyta</taxon>
        <taxon>Magnoliopsida</taxon>
        <taxon>eudicotyledons</taxon>
        <taxon>Gunneridae</taxon>
        <taxon>Pentapetalae</taxon>
        <taxon>asterids</taxon>
        <taxon>lamiids</taxon>
        <taxon>Solanales</taxon>
        <taxon>Convolvulaceae</taxon>
        <taxon>Cuscuteae</taxon>
        <taxon>Cuscuta</taxon>
        <taxon>Cuscuta subgen. Grammica</taxon>
        <taxon>Cuscuta sect. Cleistogrammica</taxon>
    </lineage>
</organism>
<keyword evidence="12" id="KW-1133">Transmembrane helix</keyword>
<protein>
    <submittedName>
        <fullName evidence="13">Uncharacterized protein</fullName>
    </submittedName>
</protein>
<keyword evidence="6 12" id="KW-0472">Membrane</keyword>
<keyword evidence="7" id="KW-0325">Glycoprotein</keyword>
<feature type="transmembrane region" description="Helical" evidence="12">
    <location>
        <begin position="112"/>
        <end position="131"/>
    </location>
</feature>
<dbReference type="PANTHER" id="PTHR34114">
    <property type="entry name" value="ARABINOGALACTAN PEPTIDE 1"/>
    <property type="match status" value="1"/>
</dbReference>